<dbReference type="HOGENOM" id="CLU_123187_2_1_6"/>
<evidence type="ECO:0000313" key="1">
    <source>
        <dbReference type="EMBL" id="CDG19951.1"/>
    </source>
</evidence>
<dbReference type="EMBL" id="FO704551">
    <property type="protein sequence ID" value="CDG19951.1"/>
    <property type="molecule type" value="Genomic_DNA"/>
</dbReference>
<dbReference type="Pfam" id="PF11672">
    <property type="entry name" value="DUF3268"/>
    <property type="match status" value="1"/>
</dbReference>
<name>A0A068QZ50_9GAMM</name>
<proteinExistence type="predicted"/>
<keyword evidence="2" id="KW-1185">Reference proteome</keyword>
<dbReference type="Proteomes" id="UP000032735">
    <property type="component" value="Chromosome"/>
</dbReference>
<dbReference type="KEGG" id="xpo:XPG1_0296"/>
<protein>
    <submittedName>
        <fullName evidence="1">Uncharacterized protein</fullName>
    </submittedName>
</protein>
<evidence type="ECO:0000313" key="2">
    <source>
        <dbReference type="Proteomes" id="UP000032735"/>
    </source>
</evidence>
<reference evidence="1 2" key="1">
    <citation type="submission" date="2013-07" db="EMBL/GenBank/DDBJ databases">
        <authorList>
            <person name="Genoscope - CEA"/>
        </authorList>
    </citation>
    <scope>NUCLEOTIDE SEQUENCE [LARGE SCALE GENOMIC DNA]</scope>
    <source>
        <strain evidence="1 2">G6</strain>
    </source>
</reference>
<organism evidence="1 2">
    <name type="scientific">Xenorhabdus poinarii G6</name>
    <dbReference type="NCBI Taxonomy" id="1354304"/>
    <lineage>
        <taxon>Bacteria</taxon>
        <taxon>Pseudomonadati</taxon>
        <taxon>Pseudomonadota</taxon>
        <taxon>Gammaproteobacteria</taxon>
        <taxon>Enterobacterales</taxon>
        <taxon>Morganellaceae</taxon>
        <taxon>Xenorhabdus</taxon>
    </lineage>
</organism>
<accession>A0A068QZ50</accession>
<dbReference type="AlphaFoldDB" id="A0A068QZ50"/>
<dbReference type="STRING" id="1354304.XPG1_0296"/>
<dbReference type="InterPro" id="IPR021686">
    <property type="entry name" value="DUF3268"/>
</dbReference>
<gene>
    <name evidence="1" type="ORF">XPG1_0296</name>
</gene>
<sequence length="103" mass="12309">MFGRILNNSRWPWFYVCTSCEARVGMHPGTNIPLGTLADRPTRIARANSKLSFERMRLQRDWERTDAYRWLARRLGISFNECHFGWFDAEMCERAKNMCVRFK</sequence>